<dbReference type="CDD" id="cd00383">
    <property type="entry name" value="trans_reg_C"/>
    <property type="match status" value="1"/>
</dbReference>
<organism evidence="5 6">
    <name type="scientific">Solirubrobacter pauli</name>
    <dbReference type="NCBI Taxonomy" id="166793"/>
    <lineage>
        <taxon>Bacteria</taxon>
        <taxon>Bacillati</taxon>
        <taxon>Actinomycetota</taxon>
        <taxon>Thermoleophilia</taxon>
        <taxon>Solirubrobacterales</taxon>
        <taxon>Solirubrobacteraceae</taxon>
        <taxon>Solirubrobacter</taxon>
    </lineage>
</organism>
<dbReference type="Gene3D" id="3.40.50.300">
    <property type="entry name" value="P-loop containing nucleotide triphosphate hydrolases"/>
    <property type="match status" value="1"/>
</dbReference>
<comment type="caution">
    <text evidence="5">The sequence shown here is derived from an EMBL/GenBank/DDBJ whole genome shotgun (WGS) entry which is preliminary data.</text>
</comment>
<evidence type="ECO:0000256" key="1">
    <source>
        <dbReference type="ARBA" id="ARBA00005820"/>
    </source>
</evidence>
<comment type="similarity">
    <text evidence="1">Belongs to the AfsR/DnrI/RedD regulatory family.</text>
</comment>
<accession>A0A660LIE5</accession>
<dbReference type="SMART" id="SM00862">
    <property type="entry name" value="Trans_reg_C"/>
    <property type="match status" value="1"/>
</dbReference>
<keyword evidence="6" id="KW-1185">Reference proteome</keyword>
<dbReference type="InterPro" id="IPR005158">
    <property type="entry name" value="BTAD"/>
</dbReference>
<proteinExistence type="inferred from homology"/>
<dbReference type="PANTHER" id="PTHR47691:SF3">
    <property type="entry name" value="HTH-TYPE TRANSCRIPTIONAL REGULATOR RV0890C-RELATED"/>
    <property type="match status" value="1"/>
</dbReference>
<evidence type="ECO:0000313" key="6">
    <source>
        <dbReference type="Proteomes" id="UP000278962"/>
    </source>
</evidence>
<dbReference type="Proteomes" id="UP000278962">
    <property type="component" value="Unassembled WGS sequence"/>
</dbReference>
<dbReference type="InterPro" id="IPR029787">
    <property type="entry name" value="Nucleotide_cyclase"/>
</dbReference>
<evidence type="ECO:0000256" key="3">
    <source>
        <dbReference type="PROSITE-ProRule" id="PRU01091"/>
    </source>
</evidence>
<evidence type="ECO:0000259" key="4">
    <source>
        <dbReference type="PROSITE" id="PS51755"/>
    </source>
</evidence>
<evidence type="ECO:0000256" key="2">
    <source>
        <dbReference type="ARBA" id="ARBA00023125"/>
    </source>
</evidence>
<dbReference type="Pfam" id="PF25872">
    <property type="entry name" value="HTH_77"/>
    <property type="match status" value="1"/>
</dbReference>
<dbReference type="PROSITE" id="PS51755">
    <property type="entry name" value="OMPR_PHOB"/>
    <property type="match status" value="1"/>
</dbReference>
<evidence type="ECO:0000313" key="5">
    <source>
        <dbReference type="EMBL" id="RKQ93820.1"/>
    </source>
</evidence>
<dbReference type="Gene3D" id="1.25.40.10">
    <property type="entry name" value="Tetratricopeptide repeat domain"/>
    <property type="match status" value="2"/>
</dbReference>
<dbReference type="GO" id="GO:0006355">
    <property type="term" value="P:regulation of DNA-templated transcription"/>
    <property type="evidence" value="ECO:0007669"/>
    <property type="project" value="InterPro"/>
</dbReference>
<dbReference type="AlphaFoldDB" id="A0A660LIE5"/>
<dbReference type="SUPFAM" id="SSF48452">
    <property type="entry name" value="TPR-like"/>
    <property type="match status" value="2"/>
</dbReference>
<dbReference type="GO" id="GO:0000160">
    <property type="term" value="P:phosphorelay signal transduction system"/>
    <property type="evidence" value="ECO:0007669"/>
    <property type="project" value="InterPro"/>
</dbReference>
<reference evidence="5 6" key="1">
    <citation type="submission" date="2018-10" db="EMBL/GenBank/DDBJ databases">
        <title>Genomic Encyclopedia of Archaeal and Bacterial Type Strains, Phase II (KMG-II): from individual species to whole genera.</title>
        <authorList>
            <person name="Goeker M."/>
        </authorList>
    </citation>
    <scope>NUCLEOTIDE SEQUENCE [LARGE SCALE GENOMIC DNA]</scope>
    <source>
        <strain evidence="5 6">DSM 14954</strain>
    </source>
</reference>
<dbReference type="OrthoDB" id="9812579at2"/>
<dbReference type="EMBL" id="RBIL01000001">
    <property type="protein sequence ID" value="RKQ93820.1"/>
    <property type="molecule type" value="Genomic_DNA"/>
</dbReference>
<dbReference type="GO" id="GO:0003677">
    <property type="term" value="F:DNA binding"/>
    <property type="evidence" value="ECO:0007669"/>
    <property type="project" value="UniProtKB-UniRule"/>
</dbReference>
<name>A0A660LIE5_9ACTN</name>
<dbReference type="Gene3D" id="3.30.70.1230">
    <property type="entry name" value="Nucleotide cyclase"/>
    <property type="match status" value="1"/>
</dbReference>
<dbReference type="InterPro" id="IPR027417">
    <property type="entry name" value="P-loop_NTPase"/>
</dbReference>
<protein>
    <submittedName>
        <fullName evidence="5">Putative ATPase</fullName>
    </submittedName>
</protein>
<dbReference type="InterPro" id="IPR001867">
    <property type="entry name" value="OmpR/PhoB-type_DNA-bd"/>
</dbReference>
<dbReference type="SUPFAM" id="SSF55073">
    <property type="entry name" value="Nucleotide cyclase"/>
    <property type="match status" value="1"/>
</dbReference>
<dbReference type="InterPro" id="IPR011990">
    <property type="entry name" value="TPR-like_helical_dom_sf"/>
</dbReference>
<dbReference type="Pfam" id="PF03704">
    <property type="entry name" value="BTAD"/>
    <property type="match status" value="1"/>
</dbReference>
<dbReference type="Pfam" id="PF00486">
    <property type="entry name" value="Trans_reg_C"/>
    <property type="match status" value="1"/>
</dbReference>
<dbReference type="SUPFAM" id="SSF52540">
    <property type="entry name" value="P-loop containing nucleoside triphosphate hydrolases"/>
    <property type="match status" value="1"/>
</dbReference>
<keyword evidence="2 3" id="KW-0238">DNA-binding</keyword>
<dbReference type="InterPro" id="IPR016032">
    <property type="entry name" value="Sig_transdc_resp-reg_C-effctor"/>
</dbReference>
<dbReference type="SUPFAM" id="SSF46894">
    <property type="entry name" value="C-terminal effector domain of the bipartite response regulators"/>
    <property type="match status" value="1"/>
</dbReference>
<gene>
    <name evidence="5" type="ORF">C8N24_3694</name>
</gene>
<dbReference type="InterPro" id="IPR058852">
    <property type="entry name" value="HTH_77"/>
</dbReference>
<sequence>MPEVDYSILGPLAVRLEPDAVAVELRETHRMLLGRFLLAPGTVLSASTLADDVWGEDRELKRRSNSVQVAIGQLRQRLNDSGPAWRVINTVGAGYRLVVNDAMRLDAERFRALAGRGKALSESQPRVARAMLQEALACWRGPVLGDHGRLHWAIGHATELEILRNRAETDFNDVRLLLHEYDGLESTLRRQIHEHPADERRRAQLIRALDGAGRTAEAGLAYRDAVRDLGALGAELRRLGERIGRGQRADDTRISTVVHAPFDGALLCARLGPTRDPAGPRLGTTALLVDRWGGAAHVVGDDELVAWFEDPGAAIHAADALVADERLRPAIAVHAGPLVRLGDLIAGAGPSRARLLAEAAHPGQVLVSEEARARCKTGRPLRNLGAQRFADLLPGEPLYEFGGAQSEPFPAPETLDVGLHNLPVQQTTFVGRRRALTDISRLLSLGQLVTVLGAGGCGKTRLALQVAANRLPFFHDGAWFVELGQLETGADVETLAIAAGGQLGVRPLPDELASSALVRHLSDRALLLVLDNCEHALAGCVELVSQIRRSCPRVCVLATSRQPLRLAGERVVELPAMDLTHASPDALPEAVQLLLERSGPLAGDARATVHAATRICRAVEGSPLGIELAAGLVATRGLVNVADDLDTQVLGDRVPDFSDPARPPRQRTIEATIRWSHELLDARARRVLHRLAVFRGSFALAEAQAVAGGDDEVGHVFDALIERSMLTAERAVAGEPRMRLGQPIRAFALARATDDEVERVRRRHAEAFRDLVTRIAPRLFGPDEQIALERLEADHDNFRAALAWMIEDGDVDGALTLVGGLWWLWFSHGHFEEGAGWTQQVLAMDERPSQRRVRALRAGSHLSWWRGDYAQTRAYNHALEACARELGDEWGLAWAALGVGAAQMFPDPEGSLPRFEESRSRFQRLGRDWEAAYAQQLVAASHWFRGDERAAGRAYLQAADEFERLEHGSVLASVRRGAGLMAARCGQLGRGEALCEAALRFTDAIGDRAGSAQALNFLAAISRGAGEFTSALERYAEALKHAREVGELWATCSALDGIAGAAQRREENELAARLLACSGRLAERSGYRPSVADRQLREQDLARVREALDSRDFDRALAEGELMSVGEAVASALAFAERAV</sequence>
<dbReference type="PANTHER" id="PTHR47691">
    <property type="entry name" value="REGULATOR-RELATED"/>
    <property type="match status" value="1"/>
</dbReference>
<dbReference type="RefSeq" id="WP_121252274.1">
    <property type="nucleotide sequence ID" value="NZ_RBIL01000001.1"/>
</dbReference>
<dbReference type="InterPro" id="IPR036388">
    <property type="entry name" value="WH-like_DNA-bd_sf"/>
</dbReference>
<feature type="domain" description="OmpR/PhoB-type" evidence="4">
    <location>
        <begin position="1"/>
        <end position="99"/>
    </location>
</feature>
<feature type="DNA-binding region" description="OmpR/PhoB-type" evidence="3">
    <location>
        <begin position="1"/>
        <end position="99"/>
    </location>
</feature>
<dbReference type="Gene3D" id="1.10.10.10">
    <property type="entry name" value="Winged helix-like DNA-binding domain superfamily/Winged helix DNA-binding domain"/>
    <property type="match status" value="1"/>
</dbReference>
<dbReference type="SMART" id="SM01043">
    <property type="entry name" value="BTAD"/>
    <property type="match status" value="1"/>
</dbReference>